<reference evidence="1" key="2">
    <citation type="journal article" date="2015" name="Fish Shellfish Immunol.">
        <title>Early steps in the European eel (Anguilla anguilla)-Vibrio vulnificus interaction in the gills: Role of the RtxA13 toxin.</title>
        <authorList>
            <person name="Callol A."/>
            <person name="Pajuelo D."/>
            <person name="Ebbesson L."/>
            <person name="Teles M."/>
            <person name="MacKenzie S."/>
            <person name="Amaro C."/>
        </authorList>
    </citation>
    <scope>NUCLEOTIDE SEQUENCE</scope>
</reference>
<evidence type="ECO:0000313" key="1">
    <source>
        <dbReference type="EMBL" id="JAI04249.1"/>
    </source>
</evidence>
<sequence>MEPTFGWTRAATTTGNSIPQAVTKWLHFEFEEWCKCFKNLSRS</sequence>
<dbReference type="AlphaFoldDB" id="A0A0E9XRE9"/>
<organism evidence="1">
    <name type="scientific">Anguilla anguilla</name>
    <name type="common">European freshwater eel</name>
    <name type="synonym">Muraena anguilla</name>
    <dbReference type="NCBI Taxonomy" id="7936"/>
    <lineage>
        <taxon>Eukaryota</taxon>
        <taxon>Metazoa</taxon>
        <taxon>Chordata</taxon>
        <taxon>Craniata</taxon>
        <taxon>Vertebrata</taxon>
        <taxon>Euteleostomi</taxon>
        <taxon>Actinopterygii</taxon>
        <taxon>Neopterygii</taxon>
        <taxon>Teleostei</taxon>
        <taxon>Anguilliformes</taxon>
        <taxon>Anguillidae</taxon>
        <taxon>Anguilla</taxon>
    </lineage>
</organism>
<accession>A0A0E9XRE9</accession>
<reference evidence="1" key="1">
    <citation type="submission" date="2014-11" db="EMBL/GenBank/DDBJ databases">
        <authorList>
            <person name="Amaro Gonzalez C."/>
        </authorList>
    </citation>
    <scope>NUCLEOTIDE SEQUENCE</scope>
</reference>
<name>A0A0E9XRE9_ANGAN</name>
<dbReference type="EMBL" id="GBXM01004329">
    <property type="protein sequence ID" value="JAI04249.1"/>
    <property type="molecule type" value="Transcribed_RNA"/>
</dbReference>
<protein>
    <submittedName>
        <fullName evidence="1">Uncharacterized protein</fullName>
    </submittedName>
</protein>
<proteinExistence type="predicted"/>